<feature type="non-terminal residue" evidence="2">
    <location>
        <position position="1"/>
    </location>
</feature>
<protein>
    <submittedName>
        <fullName evidence="2">Uncharacterized protein</fullName>
    </submittedName>
</protein>
<reference evidence="2" key="1">
    <citation type="journal article" date="2019" name="Sci. Rep.">
        <title>Draft genome of Tanacetum cinerariifolium, the natural source of mosquito coil.</title>
        <authorList>
            <person name="Yamashiro T."/>
            <person name="Shiraishi A."/>
            <person name="Satake H."/>
            <person name="Nakayama K."/>
        </authorList>
    </citation>
    <scope>NUCLEOTIDE SEQUENCE</scope>
</reference>
<keyword evidence="1" id="KW-1133">Transmembrane helix</keyword>
<evidence type="ECO:0000256" key="1">
    <source>
        <dbReference type="SAM" id="Phobius"/>
    </source>
</evidence>
<keyword evidence="1" id="KW-0812">Transmembrane</keyword>
<dbReference type="EMBL" id="BKCJ011905684">
    <property type="protein sequence ID" value="GFD61906.1"/>
    <property type="molecule type" value="Genomic_DNA"/>
</dbReference>
<proteinExistence type="predicted"/>
<dbReference type="AlphaFoldDB" id="A0A699XVE0"/>
<evidence type="ECO:0000313" key="2">
    <source>
        <dbReference type="EMBL" id="GFD61906.1"/>
    </source>
</evidence>
<sequence length="59" mass="5682">LKRQIARLKRQIAHGSGVVMMVGVVFGGIGVVMLLPAADGGEWSSGGGGGDSSGGGGGE</sequence>
<accession>A0A699XVE0</accession>
<comment type="caution">
    <text evidence="2">The sequence shown here is derived from an EMBL/GenBank/DDBJ whole genome shotgun (WGS) entry which is preliminary data.</text>
</comment>
<name>A0A699XVE0_TANCI</name>
<organism evidence="2">
    <name type="scientific">Tanacetum cinerariifolium</name>
    <name type="common">Dalmatian daisy</name>
    <name type="synonym">Chrysanthemum cinerariifolium</name>
    <dbReference type="NCBI Taxonomy" id="118510"/>
    <lineage>
        <taxon>Eukaryota</taxon>
        <taxon>Viridiplantae</taxon>
        <taxon>Streptophyta</taxon>
        <taxon>Embryophyta</taxon>
        <taxon>Tracheophyta</taxon>
        <taxon>Spermatophyta</taxon>
        <taxon>Magnoliopsida</taxon>
        <taxon>eudicotyledons</taxon>
        <taxon>Gunneridae</taxon>
        <taxon>Pentapetalae</taxon>
        <taxon>asterids</taxon>
        <taxon>campanulids</taxon>
        <taxon>Asterales</taxon>
        <taxon>Asteraceae</taxon>
        <taxon>Asteroideae</taxon>
        <taxon>Anthemideae</taxon>
        <taxon>Anthemidinae</taxon>
        <taxon>Tanacetum</taxon>
    </lineage>
</organism>
<keyword evidence="1" id="KW-0472">Membrane</keyword>
<feature type="transmembrane region" description="Helical" evidence="1">
    <location>
        <begin position="12"/>
        <end position="35"/>
    </location>
</feature>
<gene>
    <name evidence="2" type="ORF">Tci_933875</name>
</gene>